<dbReference type="InterPro" id="IPR022896">
    <property type="entry name" value="TrioseP_Isoase_bac/euk"/>
</dbReference>
<accession>A0AAW1PIG9</accession>
<comment type="similarity">
    <text evidence="1">Belongs to the triosephosphate isomerase family.</text>
</comment>
<dbReference type="GO" id="GO:0004807">
    <property type="term" value="F:triose-phosphate isomerase activity"/>
    <property type="evidence" value="ECO:0007669"/>
    <property type="project" value="InterPro"/>
</dbReference>
<evidence type="ECO:0000313" key="7">
    <source>
        <dbReference type="Proteomes" id="UP001489004"/>
    </source>
</evidence>
<dbReference type="EMBL" id="JALJOR010000011">
    <property type="protein sequence ID" value="KAK9809211.1"/>
    <property type="molecule type" value="Genomic_DNA"/>
</dbReference>
<evidence type="ECO:0000259" key="5">
    <source>
        <dbReference type="Pfam" id="PF00291"/>
    </source>
</evidence>
<dbReference type="AlphaFoldDB" id="A0AAW1PIG9"/>
<dbReference type="InterPro" id="IPR001926">
    <property type="entry name" value="TrpB-like_PALP"/>
</dbReference>
<dbReference type="GO" id="GO:0005829">
    <property type="term" value="C:cytosol"/>
    <property type="evidence" value="ECO:0007669"/>
    <property type="project" value="TreeGrafter"/>
</dbReference>
<dbReference type="PROSITE" id="PS00171">
    <property type="entry name" value="TIM_1"/>
    <property type="match status" value="1"/>
</dbReference>
<proteinExistence type="inferred from homology"/>
<dbReference type="HAMAP" id="MF_00147_B">
    <property type="entry name" value="TIM_B"/>
    <property type="match status" value="1"/>
</dbReference>
<dbReference type="SUPFAM" id="SSF51351">
    <property type="entry name" value="Triosephosphate isomerase (TIM)"/>
    <property type="match status" value="1"/>
</dbReference>
<name>A0AAW1PIG9_9CHLO</name>
<dbReference type="Gene3D" id="3.20.20.70">
    <property type="entry name" value="Aldolase class I"/>
    <property type="match status" value="1"/>
</dbReference>
<evidence type="ECO:0000256" key="2">
    <source>
        <dbReference type="ARBA" id="ARBA00011738"/>
    </source>
</evidence>
<dbReference type="InterPro" id="IPR036052">
    <property type="entry name" value="TrpB-like_PALP_sf"/>
</dbReference>
<dbReference type="SUPFAM" id="SSF53686">
    <property type="entry name" value="Tryptophan synthase beta subunit-like PLP-dependent enzymes"/>
    <property type="match status" value="1"/>
</dbReference>
<comment type="subunit">
    <text evidence="2">Homodimer.</text>
</comment>
<feature type="domain" description="Tryptophan synthase beta chain-like PALP" evidence="5">
    <location>
        <begin position="343"/>
        <end position="631"/>
    </location>
</feature>
<dbReference type="GO" id="GO:0006096">
    <property type="term" value="P:glycolytic process"/>
    <property type="evidence" value="ECO:0007669"/>
    <property type="project" value="InterPro"/>
</dbReference>
<dbReference type="PANTHER" id="PTHR21139">
    <property type="entry name" value="TRIOSEPHOSPHATE ISOMERASE"/>
    <property type="match status" value="1"/>
</dbReference>
<dbReference type="FunFam" id="3.20.20.70:FF:000025">
    <property type="entry name" value="Triosephosphate isomerase"/>
    <property type="match status" value="1"/>
</dbReference>
<dbReference type="InterPro" id="IPR035990">
    <property type="entry name" value="TIM_sf"/>
</dbReference>
<dbReference type="Pfam" id="PF00121">
    <property type="entry name" value="TIM"/>
    <property type="match status" value="1"/>
</dbReference>
<keyword evidence="3" id="KW-0413">Isomerase</keyword>
<dbReference type="InterPro" id="IPR020861">
    <property type="entry name" value="Triosephosphate_isomerase_AS"/>
</dbReference>
<evidence type="ECO:0000313" key="6">
    <source>
        <dbReference type="EMBL" id="KAK9809211.1"/>
    </source>
</evidence>
<keyword evidence="7" id="KW-1185">Reference proteome</keyword>
<organism evidence="6 7">
    <name type="scientific">[Myrmecia] bisecta</name>
    <dbReference type="NCBI Taxonomy" id="41462"/>
    <lineage>
        <taxon>Eukaryota</taxon>
        <taxon>Viridiplantae</taxon>
        <taxon>Chlorophyta</taxon>
        <taxon>core chlorophytes</taxon>
        <taxon>Trebouxiophyceae</taxon>
        <taxon>Trebouxiales</taxon>
        <taxon>Trebouxiaceae</taxon>
        <taxon>Myrmecia</taxon>
    </lineage>
</organism>
<dbReference type="Pfam" id="PF00291">
    <property type="entry name" value="PALP"/>
    <property type="match status" value="1"/>
</dbReference>
<evidence type="ECO:0000256" key="4">
    <source>
        <dbReference type="ARBA" id="ARBA00024331"/>
    </source>
</evidence>
<comment type="caution">
    <text evidence="6">The sequence shown here is derived from an EMBL/GenBank/DDBJ whole genome shotgun (WGS) entry which is preliminary data.</text>
</comment>
<dbReference type="CDD" id="cd00311">
    <property type="entry name" value="TIM"/>
    <property type="match status" value="1"/>
</dbReference>
<reference evidence="6 7" key="1">
    <citation type="journal article" date="2024" name="Nat. Commun.">
        <title>Phylogenomics reveals the evolutionary origins of lichenization in chlorophyte algae.</title>
        <authorList>
            <person name="Puginier C."/>
            <person name="Libourel C."/>
            <person name="Otte J."/>
            <person name="Skaloud P."/>
            <person name="Haon M."/>
            <person name="Grisel S."/>
            <person name="Petersen M."/>
            <person name="Berrin J.G."/>
            <person name="Delaux P.M."/>
            <person name="Dal Grande F."/>
            <person name="Keller J."/>
        </authorList>
    </citation>
    <scope>NUCLEOTIDE SEQUENCE [LARGE SCALE GENOMIC DNA]</scope>
    <source>
        <strain evidence="6 7">SAG 2043</strain>
    </source>
</reference>
<dbReference type="PANTHER" id="PTHR21139:SF2">
    <property type="entry name" value="TRIOSEPHOSPHATE ISOMERASE"/>
    <property type="match status" value="1"/>
</dbReference>
<dbReference type="InterPro" id="IPR000652">
    <property type="entry name" value="Triosephosphate_isomerase"/>
</dbReference>
<dbReference type="Proteomes" id="UP001489004">
    <property type="component" value="Unassembled WGS sequence"/>
</dbReference>
<gene>
    <name evidence="6" type="ORF">WJX72_011493</name>
</gene>
<evidence type="ECO:0000256" key="1">
    <source>
        <dbReference type="ARBA" id="ARBA00007422"/>
    </source>
</evidence>
<dbReference type="GO" id="GO:0019563">
    <property type="term" value="P:glycerol catabolic process"/>
    <property type="evidence" value="ECO:0007669"/>
    <property type="project" value="TreeGrafter"/>
</dbReference>
<dbReference type="PROSITE" id="PS51440">
    <property type="entry name" value="TIM_2"/>
    <property type="match status" value="1"/>
</dbReference>
<dbReference type="NCBIfam" id="TIGR00419">
    <property type="entry name" value="tim"/>
    <property type="match status" value="1"/>
</dbReference>
<dbReference type="GO" id="GO:0006094">
    <property type="term" value="P:gluconeogenesis"/>
    <property type="evidence" value="ECO:0007669"/>
    <property type="project" value="TreeGrafter"/>
</dbReference>
<comment type="pathway">
    <text evidence="4">Carbohydrate biosynthesis.</text>
</comment>
<dbReference type="Gene3D" id="3.40.50.1100">
    <property type="match status" value="2"/>
</dbReference>
<dbReference type="InterPro" id="IPR013785">
    <property type="entry name" value="Aldolase_TIM"/>
</dbReference>
<dbReference type="GO" id="GO:0046166">
    <property type="term" value="P:glyceraldehyde-3-phosphate biosynthetic process"/>
    <property type="evidence" value="ECO:0007669"/>
    <property type="project" value="TreeGrafter"/>
</dbReference>
<sequence>MAHSSVMQRVRLSKDSLHTSRPFTGLRRVTPCSLGCPQYSSARQLHSRVAGASGKGYRQVTSMKGSGKFLVGGNWKCNGTVDSVRKLVADLNGADVPSDIDIVVAPTFLHLGMAKDQLKGPYQLAAQNSWVGKGGAFTGEVSAEMLTDFGIPWVILGHSERRSLIDESNEFVGEKTAYALSQGLKVIACIGETLQQREANQVFEVLDAQLTAIADTIADWENVVIAYEPVWAIGTGKVASPEQAQAVHAHIRQWFEEKVTPEVANSIRIIYGGSVNDSNASNLAGQEDIDGFLLSLDIRSAAALHPSHQDKISSRLRTKTLLKRYCQERGTVKAEKVEPVGSAGSAFWIVRDDLLHPVIQANKMRKLDSLLPKLIQDGATDVVTCGGVQSAHTAAVAAACAENGLRAHLLIRGERPAVPTGHYLLALMYGNVVHVTRSEYSNREAMFERHVAKLKEKLPAMAKVAVIKEGAAEPLGMLGFIRLVNDLSTSSGGIPSTRWVVKDGKLHRRQPQLNIVIDSGTGASAIGVALGIAYYRLPWQVTGVMLAGDTAYYQQQQASLLAAFLQEFRLEHLGQLPIKWVDRPSPRRFGKVLSGDIDACKKVAKQHGILLDPIYTLAAWEVAQQLAANLPPLTSRTDQEVQQQDPDLWHSCEALWGRNHHEYNPDKRPIDELDDLEIVMVHSGGTMGLNGLAQRFPEQF</sequence>
<evidence type="ECO:0000256" key="3">
    <source>
        <dbReference type="ARBA" id="ARBA00023235"/>
    </source>
</evidence>
<protein>
    <recommendedName>
        <fullName evidence="5">Tryptophan synthase beta chain-like PALP domain-containing protein</fullName>
    </recommendedName>
</protein>